<evidence type="ECO:0008006" key="4">
    <source>
        <dbReference type="Google" id="ProtNLM"/>
    </source>
</evidence>
<organism evidence="2 3">
    <name type="scientific">Gracilimonas mengyeensis</name>
    <dbReference type="NCBI Taxonomy" id="1302730"/>
    <lineage>
        <taxon>Bacteria</taxon>
        <taxon>Pseudomonadati</taxon>
        <taxon>Balneolota</taxon>
        <taxon>Balneolia</taxon>
        <taxon>Balneolales</taxon>
        <taxon>Balneolaceae</taxon>
        <taxon>Gracilimonas</taxon>
    </lineage>
</organism>
<dbReference type="EMBL" id="FXTP01000003">
    <property type="protein sequence ID" value="SMO51720.1"/>
    <property type="molecule type" value="Genomic_DNA"/>
</dbReference>
<evidence type="ECO:0000256" key="1">
    <source>
        <dbReference type="SAM" id="MobiDB-lite"/>
    </source>
</evidence>
<name>A0A521BYZ1_9BACT</name>
<dbReference type="AlphaFoldDB" id="A0A521BYZ1"/>
<protein>
    <recommendedName>
        <fullName evidence="4">Transposase IS116/IS110/IS902 family protein</fullName>
    </recommendedName>
</protein>
<reference evidence="2 3" key="1">
    <citation type="submission" date="2017-05" db="EMBL/GenBank/DDBJ databases">
        <authorList>
            <person name="Varghese N."/>
            <person name="Submissions S."/>
        </authorList>
    </citation>
    <scope>NUCLEOTIDE SEQUENCE [LARGE SCALE GENOMIC DNA]</scope>
    <source>
        <strain evidence="2 3">DSM 21985</strain>
    </source>
</reference>
<gene>
    <name evidence="2" type="ORF">SAMN06265219_103191</name>
</gene>
<keyword evidence="3" id="KW-1185">Reference proteome</keyword>
<feature type="non-terminal residue" evidence="2">
    <location>
        <position position="1"/>
    </location>
</feature>
<sequence length="103" mass="11384">GKPKISKQGSKYIRRAMFMPAGVVVRMGKGPTYALYERLVGTHNIKMKGHVAVQKKLLTYMYTLWNNGQAYDPQVIKAHQATHKKSSPAKGKATVDTSHAKAS</sequence>
<evidence type="ECO:0000313" key="2">
    <source>
        <dbReference type="EMBL" id="SMO51720.1"/>
    </source>
</evidence>
<proteinExistence type="predicted"/>
<dbReference type="Proteomes" id="UP000317557">
    <property type="component" value="Unassembled WGS sequence"/>
</dbReference>
<feature type="region of interest" description="Disordered" evidence="1">
    <location>
        <begin position="79"/>
        <end position="103"/>
    </location>
</feature>
<accession>A0A521BYZ1</accession>
<evidence type="ECO:0000313" key="3">
    <source>
        <dbReference type="Proteomes" id="UP000317557"/>
    </source>
</evidence>